<evidence type="ECO:0000256" key="1">
    <source>
        <dbReference type="SAM" id="Phobius"/>
    </source>
</evidence>
<evidence type="ECO:0000313" key="4">
    <source>
        <dbReference type="Proteomes" id="UP000256405"/>
    </source>
</evidence>
<dbReference type="GO" id="GO:0003677">
    <property type="term" value="F:DNA binding"/>
    <property type="evidence" value="ECO:0007669"/>
    <property type="project" value="UniProtKB-KW"/>
</dbReference>
<evidence type="ECO:0000313" key="3">
    <source>
        <dbReference type="EMBL" id="REG83618.1"/>
    </source>
</evidence>
<comment type="caution">
    <text evidence="3">The sequence shown here is derived from an EMBL/GenBank/DDBJ whole genome shotgun (WGS) entry which is preliminary data.</text>
</comment>
<protein>
    <submittedName>
        <fullName evidence="3">LytTr DNA-binding domain-containing protein</fullName>
    </submittedName>
</protein>
<sequence length="273" mass="31797">MSKEIQQKKTRIKATLKYLVVLVLILLVTIFQDYLHSRYNDYSFYASESFLFNTFWILILPVALILNRVFSKVLALAKIPVLLVKRLLFVLLASIFHMLLFAGLVHLVSALFYEHTFTFLRNLRYTVSEDLYKYLLIYSVIALVLIRKKKPIKEEKSNSKYIDQLIVGSSRIKTAIKTSDIFYIAAEAPYIAIHSLDRKHLHTATLKSVLDQLDPEKFVRIHKSTIVNLTKVISYKSRLNGDYDIQLSNQQVLRLSRNYVDNFKHRFSALQSS</sequence>
<dbReference type="Gene3D" id="2.40.50.1020">
    <property type="entry name" value="LytTr DNA-binding domain"/>
    <property type="match status" value="1"/>
</dbReference>
<keyword evidence="1" id="KW-1133">Transmembrane helix</keyword>
<keyword evidence="1" id="KW-0812">Transmembrane</keyword>
<proteinExistence type="predicted"/>
<dbReference type="PANTHER" id="PTHR37299:SF1">
    <property type="entry name" value="STAGE 0 SPORULATION PROTEIN A HOMOLOG"/>
    <property type="match status" value="1"/>
</dbReference>
<dbReference type="InterPro" id="IPR046947">
    <property type="entry name" value="LytR-like"/>
</dbReference>
<dbReference type="RefSeq" id="WP_086543574.1">
    <property type="nucleotide sequence ID" value="NZ_MSSW01000080.1"/>
</dbReference>
<feature type="transmembrane region" description="Helical" evidence="1">
    <location>
        <begin position="87"/>
        <end position="111"/>
    </location>
</feature>
<keyword evidence="3" id="KW-0238">DNA-binding</keyword>
<feature type="domain" description="HTH LytTR-type" evidence="2">
    <location>
        <begin position="176"/>
        <end position="269"/>
    </location>
</feature>
<feature type="transmembrane region" description="Helical" evidence="1">
    <location>
        <begin position="55"/>
        <end position="75"/>
    </location>
</feature>
<reference evidence="3 4" key="1">
    <citation type="submission" date="2018-08" db="EMBL/GenBank/DDBJ databases">
        <title>Genomic Encyclopedia of Archaeal and Bacterial Type Strains, Phase II (KMG-II): from individual species to whole genera.</title>
        <authorList>
            <person name="Goeker M."/>
        </authorList>
    </citation>
    <scope>NUCLEOTIDE SEQUENCE [LARGE SCALE GENOMIC DNA]</scope>
    <source>
        <strain evidence="3 4">DSM 15986</strain>
    </source>
</reference>
<name>A0A3E0DNB2_9BACT</name>
<organism evidence="3 4">
    <name type="scientific">Algoriphagus antarcticus</name>
    <dbReference type="NCBI Taxonomy" id="238540"/>
    <lineage>
        <taxon>Bacteria</taxon>
        <taxon>Pseudomonadati</taxon>
        <taxon>Bacteroidota</taxon>
        <taxon>Cytophagia</taxon>
        <taxon>Cytophagales</taxon>
        <taxon>Cyclobacteriaceae</taxon>
        <taxon>Algoriphagus</taxon>
    </lineage>
</organism>
<dbReference type="GO" id="GO:0000156">
    <property type="term" value="F:phosphorelay response regulator activity"/>
    <property type="evidence" value="ECO:0007669"/>
    <property type="project" value="InterPro"/>
</dbReference>
<dbReference type="InterPro" id="IPR007492">
    <property type="entry name" value="LytTR_DNA-bd_dom"/>
</dbReference>
<dbReference type="Proteomes" id="UP000256405">
    <property type="component" value="Unassembled WGS sequence"/>
</dbReference>
<feature type="transmembrane region" description="Helical" evidence="1">
    <location>
        <begin position="131"/>
        <end position="147"/>
    </location>
</feature>
<dbReference type="OrthoDB" id="1116942at2"/>
<dbReference type="PROSITE" id="PS50930">
    <property type="entry name" value="HTH_LYTTR"/>
    <property type="match status" value="1"/>
</dbReference>
<accession>A0A3E0DNB2</accession>
<dbReference type="PANTHER" id="PTHR37299">
    <property type="entry name" value="TRANSCRIPTIONAL REGULATOR-RELATED"/>
    <property type="match status" value="1"/>
</dbReference>
<feature type="transmembrane region" description="Helical" evidence="1">
    <location>
        <begin position="16"/>
        <end position="35"/>
    </location>
</feature>
<evidence type="ECO:0000259" key="2">
    <source>
        <dbReference type="PROSITE" id="PS50930"/>
    </source>
</evidence>
<keyword evidence="1" id="KW-0472">Membrane</keyword>
<dbReference type="SMART" id="SM00850">
    <property type="entry name" value="LytTR"/>
    <property type="match status" value="1"/>
</dbReference>
<gene>
    <name evidence="3" type="ORF">C8N25_117120</name>
</gene>
<keyword evidence="4" id="KW-1185">Reference proteome</keyword>
<dbReference type="AlphaFoldDB" id="A0A3E0DNB2"/>
<dbReference type="EMBL" id="QUNF01000017">
    <property type="protein sequence ID" value="REG83618.1"/>
    <property type="molecule type" value="Genomic_DNA"/>
</dbReference>
<dbReference type="Pfam" id="PF04397">
    <property type="entry name" value="LytTR"/>
    <property type="match status" value="1"/>
</dbReference>